<sequence>MLSYEETGFLLGAGDRMRRERALAQQVVDQACAQRDEALRISAHNYQAWEAAQSTVESQAEYIRRLEAIIRNQAAGRA</sequence>
<dbReference type="AlphaFoldDB" id="A0A9E6RG08"/>
<accession>A0A9E6RG08</accession>
<proteinExistence type="predicted"/>
<name>A0A9E6RG08_9HYPH</name>
<organism evidence="1 2">
    <name type="scientific">Chenggangzhangella methanolivorans</name>
    <dbReference type="NCBI Taxonomy" id="1437009"/>
    <lineage>
        <taxon>Bacteria</taxon>
        <taxon>Pseudomonadati</taxon>
        <taxon>Pseudomonadota</taxon>
        <taxon>Alphaproteobacteria</taxon>
        <taxon>Hyphomicrobiales</taxon>
        <taxon>Methylopilaceae</taxon>
        <taxon>Chenggangzhangella</taxon>
    </lineage>
</organism>
<evidence type="ECO:0000313" key="2">
    <source>
        <dbReference type="Proteomes" id="UP000825701"/>
    </source>
</evidence>
<gene>
    <name evidence="1" type="ORF">K6K41_03040</name>
</gene>
<dbReference type="Proteomes" id="UP000825701">
    <property type="component" value="Chromosome"/>
</dbReference>
<reference evidence="1" key="1">
    <citation type="submission" date="2021-08" db="EMBL/GenBank/DDBJ databases">
        <authorList>
            <person name="Zhang H."/>
            <person name="Xu M."/>
            <person name="Yu Z."/>
            <person name="Yang L."/>
            <person name="Cai Y."/>
        </authorList>
    </citation>
    <scope>NUCLEOTIDE SEQUENCE</scope>
    <source>
        <strain evidence="1">CHL1</strain>
    </source>
</reference>
<dbReference type="RefSeq" id="WP_261403872.1">
    <property type="nucleotide sequence ID" value="NZ_CP081869.1"/>
</dbReference>
<keyword evidence="2" id="KW-1185">Reference proteome</keyword>
<evidence type="ECO:0000313" key="1">
    <source>
        <dbReference type="EMBL" id="QZO00696.1"/>
    </source>
</evidence>
<dbReference type="KEGG" id="cmet:K6K41_03040"/>
<protein>
    <submittedName>
        <fullName evidence="1">Uncharacterized protein</fullName>
    </submittedName>
</protein>
<dbReference type="EMBL" id="CP081869">
    <property type="protein sequence ID" value="QZO00696.1"/>
    <property type="molecule type" value="Genomic_DNA"/>
</dbReference>